<organism evidence="3 4">
    <name type="scientific">Emydomyces testavorans</name>
    <dbReference type="NCBI Taxonomy" id="2070801"/>
    <lineage>
        <taxon>Eukaryota</taxon>
        <taxon>Fungi</taxon>
        <taxon>Dikarya</taxon>
        <taxon>Ascomycota</taxon>
        <taxon>Pezizomycotina</taxon>
        <taxon>Eurotiomycetes</taxon>
        <taxon>Eurotiomycetidae</taxon>
        <taxon>Onygenales</taxon>
        <taxon>Nannizziopsiaceae</taxon>
        <taxon>Emydomyces</taxon>
    </lineage>
</organism>
<keyword evidence="2" id="KW-0812">Transmembrane</keyword>
<protein>
    <submittedName>
        <fullName evidence="3">Uncharacterized protein</fullName>
    </submittedName>
</protein>
<evidence type="ECO:0000313" key="3">
    <source>
        <dbReference type="EMBL" id="WEW57193.1"/>
    </source>
</evidence>
<feature type="transmembrane region" description="Helical" evidence="2">
    <location>
        <begin position="116"/>
        <end position="137"/>
    </location>
</feature>
<proteinExistence type="predicted"/>
<feature type="region of interest" description="Disordered" evidence="1">
    <location>
        <begin position="671"/>
        <end position="699"/>
    </location>
</feature>
<name>A0AAF0IHS4_9EURO</name>
<feature type="region of interest" description="Disordered" evidence="1">
    <location>
        <begin position="504"/>
        <end position="637"/>
    </location>
</feature>
<dbReference type="Proteomes" id="UP001219355">
    <property type="component" value="Chromosome 2"/>
</dbReference>
<reference evidence="3" key="1">
    <citation type="submission" date="2023-03" db="EMBL/GenBank/DDBJ databases">
        <title>Emydomyces testavorans Genome Sequence.</title>
        <authorList>
            <person name="Hoyer L."/>
        </authorList>
    </citation>
    <scope>NUCLEOTIDE SEQUENCE</scope>
    <source>
        <strain evidence="3">16-2883</strain>
    </source>
</reference>
<keyword evidence="2" id="KW-1133">Transmembrane helix</keyword>
<dbReference type="EMBL" id="CP120628">
    <property type="protein sequence ID" value="WEW57193.1"/>
    <property type="molecule type" value="Genomic_DNA"/>
</dbReference>
<feature type="compositionally biased region" description="Basic residues" evidence="1">
    <location>
        <begin position="594"/>
        <end position="604"/>
    </location>
</feature>
<sequence>MGRSAPPFLYDPPPRCKLDPPSAPFNPKAYTQASQAPSSPKSKRTGPLVNFNQHPDYFGLIANGRGNIKKMSPRTKQRVKYARWFQLALRTLTLIGALGILFCVICIKGTTVTLAWMIRVPPCVSIIHTIYGIYHLFRSAAARTPASSASYMLFASVLDAGLIPLYVFTGIVANVEYESKPYGWDTLFGTKEAKEQIVHATFLACSTVGGFHLISLGLDLYLAIIFRKISKLPPDMNPLEDNLTSRGHKRNKSEIAEKYLSQSTTGSGELNRKSLVEEPLIPTRAVPFMHTRTDSSSTLSGKEFRGTESPRSSYYSAQSHHYSRSDLPSQQVLHYQQANRSKVEIARSPAQRRGTTSSRPQSIVVDAPPATDQPHLDDSGINQRDPSGVSSLSDDNWCAYPSSPPSPENHPVDSVGNLSSAAHRPGTPMMPDIDDNNSGVFGGLQRSSGTVLRHHGDYTALGNYDDDENLYENKNMGNLYEFEHDLGDHQLRLPDEHNGVRRQLPLNPLEMNPPTPRPVEQGSVSSRHSKGSLRRIALADVPNPPSHSNPSTPNKGSKLRSYGDLEQASVSPAQRTGSLRGNDSQNTTPNSAGKKGKTRWRRKTGNYQSISIHDDDDSDSGNDSPTNQEHCDRKGRVVSNTGVDLGLGLGAGSPGYGSYIAGLGVGRRREVSGKVAEEGRGGSLDPEDSDAGTRGQRFSKTSEYRAAGWSRFKGL</sequence>
<feature type="compositionally biased region" description="Basic and acidic residues" evidence="1">
    <location>
        <begin position="671"/>
        <end position="680"/>
    </location>
</feature>
<evidence type="ECO:0000256" key="1">
    <source>
        <dbReference type="SAM" id="MobiDB-lite"/>
    </source>
</evidence>
<feature type="compositionally biased region" description="Polar residues" evidence="1">
    <location>
        <begin position="568"/>
        <end position="591"/>
    </location>
</feature>
<feature type="compositionally biased region" description="Polar residues" evidence="1">
    <location>
        <begin position="29"/>
        <end position="40"/>
    </location>
</feature>
<feature type="transmembrane region" description="Helical" evidence="2">
    <location>
        <begin position="87"/>
        <end position="110"/>
    </location>
</feature>
<dbReference type="AlphaFoldDB" id="A0AAF0IHS4"/>
<gene>
    <name evidence="3" type="ORF">PRK78_002655</name>
</gene>
<keyword evidence="2" id="KW-0472">Membrane</keyword>
<feature type="transmembrane region" description="Helical" evidence="2">
    <location>
        <begin position="149"/>
        <end position="177"/>
    </location>
</feature>
<feature type="region of interest" description="Disordered" evidence="1">
    <location>
        <begin position="1"/>
        <end position="46"/>
    </location>
</feature>
<feature type="transmembrane region" description="Helical" evidence="2">
    <location>
        <begin position="197"/>
        <end position="226"/>
    </location>
</feature>
<feature type="compositionally biased region" description="Polar residues" evidence="1">
    <location>
        <begin position="326"/>
        <end position="340"/>
    </location>
</feature>
<accession>A0AAF0IHS4</accession>
<feature type="compositionally biased region" description="Low complexity" evidence="1">
    <location>
        <begin position="311"/>
        <end position="320"/>
    </location>
</feature>
<feature type="compositionally biased region" description="Polar residues" evidence="1">
    <location>
        <begin position="380"/>
        <end position="394"/>
    </location>
</feature>
<keyword evidence="4" id="KW-1185">Reference proteome</keyword>
<evidence type="ECO:0000313" key="4">
    <source>
        <dbReference type="Proteomes" id="UP001219355"/>
    </source>
</evidence>
<evidence type="ECO:0000256" key="2">
    <source>
        <dbReference type="SAM" id="Phobius"/>
    </source>
</evidence>
<feature type="region of interest" description="Disordered" evidence="1">
    <location>
        <begin position="240"/>
        <end position="445"/>
    </location>
</feature>